<name>A0A9E4N1B6_9GAMM</name>
<dbReference type="SUPFAM" id="SSF56935">
    <property type="entry name" value="Porins"/>
    <property type="match status" value="1"/>
</dbReference>
<comment type="caution">
    <text evidence="3">The sequence shown here is derived from an EMBL/GenBank/DDBJ whole genome shotgun (WGS) entry which is preliminary data.</text>
</comment>
<evidence type="ECO:0000256" key="1">
    <source>
        <dbReference type="SAM" id="MobiDB-lite"/>
    </source>
</evidence>
<sequence>MLITQATPFRSLLSAVVLLCGPSALYADEKESELLLKEIRQMQQRIEQLEQQIQSDQVATEADESTVEAQMDEAEEAEASQTSVNEGIKVGGAVRLQYSNERYREGNRDRGGDFDFDIFRLNLDGQMGGVLLSAEWRWFQYMNAVHHAWVGYQVDEDAQAQAGIQKVPFGVLPYNSHNFFFSSNYYVGLEDDYDAGVKYLHQEGPWDLRFGFYFNDEQGGVDGFVDNREDRYSYDVVGFRTPGEGTYAEPVNAVAENNTLNARVAYQLSPLEGVDLEVGVSGQYGLLHDGNDKAGNHSAYAVHLVGDYGPWNLQLQATSYEYDVDGGADLMAVGAYSFFDTIPAEADSYTANLAYSLPVAWGAITNLTFYNDFSLITNKSAGLDDTWMNVLGVAVSAGGLYTYIDFVTAENQPFIGGSMGTDSGESEQRLNINLGYYF</sequence>
<dbReference type="EMBL" id="JAEPDI010000015">
    <property type="protein sequence ID" value="MCG7940801.1"/>
    <property type="molecule type" value="Genomic_DNA"/>
</dbReference>
<evidence type="ECO:0000313" key="4">
    <source>
        <dbReference type="Proteomes" id="UP000886687"/>
    </source>
</evidence>
<evidence type="ECO:0000313" key="3">
    <source>
        <dbReference type="EMBL" id="MCG7940801.1"/>
    </source>
</evidence>
<dbReference type="AlphaFoldDB" id="A0A9E4N1B6"/>
<evidence type="ECO:0000256" key="2">
    <source>
        <dbReference type="SAM" id="SignalP"/>
    </source>
</evidence>
<protein>
    <submittedName>
        <fullName evidence="3">Carbohydrate porin</fullName>
    </submittedName>
</protein>
<dbReference type="Proteomes" id="UP000886687">
    <property type="component" value="Unassembled WGS sequence"/>
</dbReference>
<keyword evidence="2" id="KW-0732">Signal</keyword>
<accession>A0A9E4N1B6</accession>
<reference evidence="3" key="1">
    <citation type="journal article" date="2021" name="Proc. Natl. Acad. Sci. U.S.A.">
        <title>Global biogeography of chemosynthetic symbionts reveals both localized and globally distributed symbiont groups. .</title>
        <authorList>
            <person name="Osvatic J.T."/>
            <person name="Wilkins L.G.E."/>
            <person name="Leibrecht L."/>
            <person name="Leray M."/>
            <person name="Zauner S."/>
            <person name="Polzin J."/>
            <person name="Camacho Y."/>
            <person name="Gros O."/>
            <person name="van Gils J.A."/>
            <person name="Eisen J.A."/>
            <person name="Petersen J.M."/>
            <person name="Yuen B."/>
        </authorList>
    </citation>
    <scope>NUCLEOTIDE SEQUENCE</scope>
    <source>
        <strain evidence="3">MAGL173</strain>
    </source>
</reference>
<feature type="compositionally biased region" description="Acidic residues" evidence="1">
    <location>
        <begin position="61"/>
        <end position="78"/>
    </location>
</feature>
<organism evidence="3 4">
    <name type="scientific">Candidatus Thiodiazotropha lotti</name>
    <dbReference type="NCBI Taxonomy" id="2792787"/>
    <lineage>
        <taxon>Bacteria</taxon>
        <taxon>Pseudomonadati</taxon>
        <taxon>Pseudomonadota</taxon>
        <taxon>Gammaproteobacteria</taxon>
        <taxon>Chromatiales</taxon>
        <taxon>Sedimenticolaceae</taxon>
        <taxon>Candidatus Thiodiazotropha</taxon>
    </lineage>
</organism>
<feature type="region of interest" description="Disordered" evidence="1">
    <location>
        <begin position="55"/>
        <end position="82"/>
    </location>
</feature>
<feature type="signal peptide" evidence="2">
    <location>
        <begin position="1"/>
        <end position="27"/>
    </location>
</feature>
<feature type="chain" id="PRO_5039052642" evidence="2">
    <location>
        <begin position="28"/>
        <end position="438"/>
    </location>
</feature>
<gene>
    <name evidence="3" type="ORF">JAZ04_18350</name>
</gene>
<proteinExistence type="predicted"/>